<dbReference type="NCBIfam" id="TIGR02122">
    <property type="entry name" value="TRAP_TAXI"/>
    <property type="match status" value="1"/>
</dbReference>
<dbReference type="OrthoDB" id="9776669at2"/>
<sequence>MKKTFLSVFTATLLSVFALSGCGSEDIKIGTAGENSKYMEVGKVIKSNLERTGDFKVAVLSSAGSAANVRNINTGDIQLALAQNDVSNDAYHAVGAFKGGFRLDDFAAVGALYAEACHIVVREESNIHHINELLGKKVSIGELHSGTEQNAKQILSAYGIAGYNTESVNLNYQAATESLKDGDIDAMFVTAGVGMPLLVKLAEETPIRFLSVDDHEAGEVIDNYGFYTKTVIPPGSYKGQIMPVQTVGIKTLLIASRRLSSDSVQSITENLFSHATTFRGIIPVTEELNEKNAVDGVSIPFHSGAARYYRTKNIRVRTE</sequence>
<dbReference type="AlphaFoldDB" id="A0A662ZK75"/>
<dbReference type="Proteomes" id="UP000243745">
    <property type="component" value="Unassembled WGS sequence"/>
</dbReference>
<evidence type="ECO:0000313" key="3">
    <source>
        <dbReference type="Proteomes" id="UP000243745"/>
    </source>
</evidence>
<dbReference type="Pfam" id="PF16868">
    <property type="entry name" value="NMT1_3"/>
    <property type="match status" value="1"/>
</dbReference>
<dbReference type="PANTHER" id="PTHR42941:SF1">
    <property type="entry name" value="SLL1037 PROTEIN"/>
    <property type="match status" value="1"/>
</dbReference>
<reference evidence="2 3" key="1">
    <citation type="submission" date="2016-10" db="EMBL/GenBank/DDBJ databases">
        <authorList>
            <person name="Varghese N."/>
            <person name="Submissions S."/>
        </authorList>
    </citation>
    <scope>NUCLEOTIDE SEQUENCE [LARGE SCALE GENOMIC DNA]</scope>
    <source>
        <strain evidence="2 3">DSM 1361</strain>
    </source>
</reference>
<dbReference type="InterPro" id="IPR011852">
    <property type="entry name" value="TRAP_TAXI"/>
</dbReference>
<keyword evidence="3" id="KW-1185">Reference proteome</keyword>
<proteinExistence type="predicted"/>
<feature type="signal peptide" evidence="1">
    <location>
        <begin position="1"/>
        <end position="20"/>
    </location>
</feature>
<feature type="chain" id="PRO_5024832843" description="TRAP transporter solute receptor, TAXI family" evidence="1">
    <location>
        <begin position="21"/>
        <end position="319"/>
    </location>
</feature>
<name>A0A662ZK75_9GAMM</name>
<dbReference type="RefSeq" id="WP_093141795.1">
    <property type="nucleotide sequence ID" value="NZ_FOXF01000016.1"/>
</dbReference>
<evidence type="ECO:0000313" key="2">
    <source>
        <dbReference type="EMBL" id="SFP33724.1"/>
    </source>
</evidence>
<protein>
    <recommendedName>
        <fullName evidence="4">TRAP transporter solute receptor, TAXI family</fullName>
    </recommendedName>
</protein>
<evidence type="ECO:0000256" key="1">
    <source>
        <dbReference type="SAM" id="SignalP"/>
    </source>
</evidence>
<dbReference type="EMBL" id="FOXF01000016">
    <property type="protein sequence ID" value="SFP33724.1"/>
    <property type="molecule type" value="Genomic_DNA"/>
</dbReference>
<dbReference type="PANTHER" id="PTHR42941">
    <property type="entry name" value="SLL1037 PROTEIN"/>
    <property type="match status" value="1"/>
</dbReference>
<dbReference type="PROSITE" id="PS51257">
    <property type="entry name" value="PROKAR_LIPOPROTEIN"/>
    <property type="match status" value="1"/>
</dbReference>
<dbReference type="Gene3D" id="3.40.190.10">
    <property type="entry name" value="Periplasmic binding protein-like II"/>
    <property type="match status" value="2"/>
</dbReference>
<keyword evidence="1" id="KW-0732">Signal</keyword>
<evidence type="ECO:0008006" key="4">
    <source>
        <dbReference type="Google" id="ProtNLM"/>
    </source>
</evidence>
<accession>A0A662ZK75</accession>
<organism evidence="2 3">
    <name type="scientific">Ruminobacter amylophilus</name>
    <dbReference type="NCBI Taxonomy" id="867"/>
    <lineage>
        <taxon>Bacteria</taxon>
        <taxon>Pseudomonadati</taxon>
        <taxon>Pseudomonadota</taxon>
        <taxon>Gammaproteobacteria</taxon>
        <taxon>Aeromonadales</taxon>
        <taxon>Succinivibrionaceae</taxon>
        <taxon>Ruminobacter</taxon>
    </lineage>
</organism>
<gene>
    <name evidence="2" type="ORF">SAMN02910344_01131</name>
</gene>
<dbReference type="SUPFAM" id="SSF53850">
    <property type="entry name" value="Periplasmic binding protein-like II"/>
    <property type="match status" value="1"/>
</dbReference>